<dbReference type="Gene3D" id="1.10.10.10">
    <property type="entry name" value="Winged helix-like DNA-binding domain superfamily/Winged helix DNA-binding domain"/>
    <property type="match status" value="1"/>
</dbReference>
<dbReference type="InterPro" id="IPR043129">
    <property type="entry name" value="ATPase_NBD"/>
</dbReference>
<gene>
    <name evidence="2" type="ORF">RM543_07320</name>
</gene>
<dbReference type="SUPFAM" id="SSF53067">
    <property type="entry name" value="Actin-like ATPase domain"/>
    <property type="match status" value="1"/>
</dbReference>
<name>A0ABU3DFJ8_9RHOB</name>
<dbReference type="InterPro" id="IPR036390">
    <property type="entry name" value="WH_DNA-bd_sf"/>
</dbReference>
<reference evidence="2 3" key="1">
    <citation type="submission" date="2023-09" db="EMBL/GenBank/DDBJ databases">
        <authorList>
            <person name="Rey-Velasco X."/>
        </authorList>
    </citation>
    <scope>NUCLEOTIDE SEQUENCE [LARGE SCALE GENOMIC DNA]</scope>
    <source>
        <strain evidence="2 3">F158</strain>
    </source>
</reference>
<dbReference type="Pfam" id="PF00480">
    <property type="entry name" value="ROK"/>
    <property type="match status" value="1"/>
</dbReference>
<organism evidence="2 3">
    <name type="scientific">Tropicimonas omnivorans</name>
    <dbReference type="NCBI Taxonomy" id="3075590"/>
    <lineage>
        <taxon>Bacteria</taxon>
        <taxon>Pseudomonadati</taxon>
        <taxon>Pseudomonadota</taxon>
        <taxon>Alphaproteobacteria</taxon>
        <taxon>Rhodobacterales</taxon>
        <taxon>Roseobacteraceae</taxon>
        <taxon>Tropicimonas</taxon>
    </lineage>
</organism>
<comment type="similarity">
    <text evidence="1">Belongs to the ROK (NagC/XylR) family.</text>
</comment>
<sequence>MTDWATIDETRERPPGCGPIWPVAAEPAAPLRQQVFEAVRSAGQISRAEMAKSLNVSPGTVTPIVSDLIAEGYLEETQATEAPSGRGRPPVALRVRPEAGYVVGMKLSDEVHTAVLVDFAGEPVAEAMLPLRDPQKSMELRLNEAEALFADLLGQSGLAREQILSVGLGLPGVIDTGGRVIWSPVSDRRDVPLRDLAEARLGLPVHVDNDANLLTMAELWFGAGRTMSDFCVVTIEHGVGMGLVLNHRLHRGAGGQGMELGHTKVQMDGALCRCGSRGCAEAYVADYALVREAGLALRRPHSAALGGTQATLEALFEQARAGNETARAIFHRAGRYLALILANTANLFDPSLIILSGSRMRYDYLYAEEVLALMRDWTLNEAPKIEINAWGDHVWARGGAALALERVTASLIGRGAS</sequence>
<accession>A0ABU3DFJ8</accession>
<evidence type="ECO:0000313" key="2">
    <source>
        <dbReference type="EMBL" id="MDT0682488.1"/>
    </source>
</evidence>
<dbReference type="EMBL" id="JAVRHL010000002">
    <property type="protein sequence ID" value="MDT0682488.1"/>
    <property type="molecule type" value="Genomic_DNA"/>
</dbReference>
<dbReference type="RefSeq" id="WP_311690236.1">
    <property type="nucleotide sequence ID" value="NZ_JAVRHL010000002.1"/>
</dbReference>
<evidence type="ECO:0000313" key="3">
    <source>
        <dbReference type="Proteomes" id="UP001265259"/>
    </source>
</evidence>
<comment type="caution">
    <text evidence="2">The sequence shown here is derived from an EMBL/GenBank/DDBJ whole genome shotgun (WGS) entry which is preliminary data.</text>
</comment>
<dbReference type="PANTHER" id="PTHR18964:SF149">
    <property type="entry name" value="BIFUNCTIONAL UDP-N-ACETYLGLUCOSAMINE 2-EPIMERASE_N-ACETYLMANNOSAMINE KINASE"/>
    <property type="match status" value="1"/>
</dbReference>
<dbReference type="Gene3D" id="3.30.420.40">
    <property type="match status" value="2"/>
</dbReference>
<dbReference type="SUPFAM" id="SSF46785">
    <property type="entry name" value="Winged helix' DNA-binding domain"/>
    <property type="match status" value="1"/>
</dbReference>
<dbReference type="Proteomes" id="UP001265259">
    <property type="component" value="Unassembled WGS sequence"/>
</dbReference>
<proteinExistence type="inferred from homology"/>
<dbReference type="InterPro" id="IPR000600">
    <property type="entry name" value="ROK"/>
</dbReference>
<dbReference type="InterPro" id="IPR036388">
    <property type="entry name" value="WH-like_DNA-bd_sf"/>
</dbReference>
<dbReference type="CDD" id="cd24073">
    <property type="entry name" value="ASKHA_ATPase_ROK_CYANR"/>
    <property type="match status" value="1"/>
</dbReference>
<evidence type="ECO:0000256" key="1">
    <source>
        <dbReference type="ARBA" id="ARBA00006479"/>
    </source>
</evidence>
<dbReference type="PANTHER" id="PTHR18964">
    <property type="entry name" value="ROK (REPRESSOR, ORF, KINASE) FAMILY"/>
    <property type="match status" value="1"/>
</dbReference>
<protein>
    <submittedName>
        <fullName evidence="2">ROK family protein</fullName>
    </submittedName>
</protein>
<keyword evidence="3" id="KW-1185">Reference proteome</keyword>